<evidence type="ECO:0000256" key="1">
    <source>
        <dbReference type="SAM" id="Phobius"/>
    </source>
</evidence>
<dbReference type="GO" id="GO:0000155">
    <property type="term" value="F:phosphorelay sensor kinase activity"/>
    <property type="evidence" value="ECO:0007669"/>
    <property type="project" value="InterPro"/>
</dbReference>
<evidence type="ECO:0000259" key="2">
    <source>
        <dbReference type="Pfam" id="PF06580"/>
    </source>
</evidence>
<organism evidence="3 4">
    <name type="scientific">Chryseobacterium rhizosphaerae</name>
    <dbReference type="NCBI Taxonomy" id="395937"/>
    <lineage>
        <taxon>Bacteria</taxon>
        <taxon>Pseudomonadati</taxon>
        <taxon>Bacteroidota</taxon>
        <taxon>Flavobacteriia</taxon>
        <taxon>Flavobacteriales</taxon>
        <taxon>Weeksellaceae</taxon>
        <taxon>Chryseobacterium group</taxon>
        <taxon>Chryseobacterium</taxon>
    </lineage>
</organism>
<sequence length="580" mass="67070">MKTFQRLYKLLNSHQALKITLYIYIMHNLLFLLTLLSALTRPVIRTEEPIPVYKTGDNKAWAAKDYDDKDWSQTRGNTRDRIFWSRTHFELRPVENELKPLGLQIQSFGAFEVYWDGVLIGHNGQLPQHGKPEMPGTESSYYRVPDHLISPGFHTVALRSSQSFFPEVQRSVDFKMDSYTALLTKPLVTMSYMNLMAGAFLIAAVYYFFLYLNSRRRPWDTLIFASICFLFFVLLIMEYLKFHVVIPYTDFFVRLEIIGWLTFTNALLVPLYFIIQFNCKQGKWLMGALLITLVLLYIVHYGAYDLTARLYSLAMLIAAFIVVLNGIIQKEKGGFIALAALVISALVNKSVVYDFGLFISFTVIVLSMLYLHSIRASVIETEHQNAVLLSSRLQLELLKKNIQPHFLRNTLTSMMDWVEESPKEGSRFIQALATEFDIMNEISEQTLIPITKELELCRQHISIMGFRKEINYIWEEVGIDEEQLIPPAIIHTLLENGITHSEPLPGNTVKFVLSYFLKEKTHEYTFETLAENRKVMTKRTGGNGFKYIRARLTESYGQNWTFDSVATENGWISTIHILRQ</sequence>
<feature type="transmembrane region" description="Helical" evidence="1">
    <location>
        <begin position="257"/>
        <end position="275"/>
    </location>
</feature>
<feature type="transmembrane region" description="Helical" evidence="1">
    <location>
        <begin position="219"/>
        <end position="237"/>
    </location>
</feature>
<keyword evidence="1" id="KW-1133">Transmembrane helix</keyword>
<dbReference type="AlphaFoldDB" id="A0AAE3Y935"/>
<feature type="transmembrane region" description="Helical" evidence="1">
    <location>
        <begin position="192"/>
        <end position="212"/>
    </location>
</feature>
<proteinExistence type="predicted"/>
<dbReference type="RefSeq" id="WP_309945240.1">
    <property type="nucleotide sequence ID" value="NZ_JAVDQY010000001.1"/>
</dbReference>
<feature type="transmembrane region" description="Helical" evidence="1">
    <location>
        <begin position="21"/>
        <end position="39"/>
    </location>
</feature>
<dbReference type="GO" id="GO:0016020">
    <property type="term" value="C:membrane"/>
    <property type="evidence" value="ECO:0007669"/>
    <property type="project" value="InterPro"/>
</dbReference>
<feature type="transmembrane region" description="Helical" evidence="1">
    <location>
        <begin position="284"/>
        <end position="304"/>
    </location>
</feature>
<name>A0AAE3Y935_9FLAO</name>
<feature type="transmembrane region" description="Helical" evidence="1">
    <location>
        <begin position="310"/>
        <end position="328"/>
    </location>
</feature>
<dbReference type="InterPro" id="IPR010559">
    <property type="entry name" value="Sig_transdc_His_kin_internal"/>
</dbReference>
<dbReference type="PANTHER" id="PTHR34220">
    <property type="entry name" value="SENSOR HISTIDINE KINASE YPDA"/>
    <property type="match status" value="1"/>
</dbReference>
<feature type="transmembrane region" description="Helical" evidence="1">
    <location>
        <begin position="335"/>
        <end position="351"/>
    </location>
</feature>
<evidence type="ECO:0000313" key="4">
    <source>
        <dbReference type="Proteomes" id="UP001184861"/>
    </source>
</evidence>
<keyword evidence="1" id="KW-0472">Membrane</keyword>
<reference evidence="3" key="1">
    <citation type="submission" date="2023-07" db="EMBL/GenBank/DDBJ databases">
        <title>Sorghum-associated microbial communities from plants grown in Nebraska, USA.</title>
        <authorList>
            <person name="Schachtman D."/>
        </authorList>
    </citation>
    <scope>NUCLEOTIDE SEQUENCE</scope>
    <source>
        <strain evidence="3">DS2360</strain>
    </source>
</reference>
<gene>
    <name evidence="3" type="ORF">J2787_001116</name>
</gene>
<dbReference type="Pfam" id="PF06580">
    <property type="entry name" value="His_kinase"/>
    <property type="match status" value="1"/>
</dbReference>
<dbReference type="Proteomes" id="UP001184861">
    <property type="component" value="Unassembled WGS sequence"/>
</dbReference>
<protein>
    <recommendedName>
        <fullName evidence="2">Signal transduction histidine kinase internal region domain-containing protein</fullName>
    </recommendedName>
</protein>
<accession>A0AAE3Y935</accession>
<dbReference type="InterPro" id="IPR050640">
    <property type="entry name" value="Bact_2-comp_sensor_kinase"/>
</dbReference>
<feature type="domain" description="Signal transduction histidine kinase internal region" evidence="2">
    <location>
        <begin position="394"/>
        <end position="468"/>
    </location>
</feature>
<evidence type="ECO:0000313" key="3">
    <source>
        <dbReference type="EMBL" id="MDR6525746.1"/>
    </source>
</evidence>
<keyword evidence="1" id="KW-0812">Transmembrane</keyword>
<comment type="caution">
    <text evidence="3">The sequence shown here is derived from an EMBL/GenBank/DDBJ whole genome shotgun (WGS) entry which is preliminary data.</text>
</comment>
<dbReference type="PANTHER" id="PTHR34220:SF7">
    <property type="entry name" value="SENSOR HISTIDINE KINASE YPDA"/>
    <property type="match status" value="1"/>
</dbReference>
<dbReference type="EMBL" id="JAVDQY010000001">
    <property type="protein sequence ID" value="MDR6525746.1"/>
    <property type="molecule type" value="Genomic_DNA"/>
</dbReference>